<proteinExistence type="predicted"/>
<feature type="transmembrane region" description="Helical" evidence="2">
    <location>
        <begin position="21"/>
        <end position="38"/>
    </location>
</feature>
<feature type="transmembrane region" description="Helical" evidence="2">
    <location>
        <begin position="332"/>
        <end position="353"/>
    </location>
</feature>
<dbReference type="RefSeq" id="WP_268043044.1">
    <property type="nucleotide sequence ID" value="NZ_CP104064.1"/>
</dbReference>
<keyword evidence="2" id="KW-0472">Membrane</keyword>
<feature type="transmembrane region" description="Helical" evidence="2">
    <location>
        <begin position="303"/>
        <end position="325"/>
    </location>
</feature>
<reference evidence="3" key="1">
    <citation type="submission" date="2022-08" db="EMBL/GenBank/DDBJ databases">
        <title>Alicyclobacillus dauci DSM2870, complete genome.</title>
        <authorList>
            <person name="Wang Q."/>
            <person name="Cai R."/>
            <person name="Wang Z."/>
        </authorList>
    </citation>
    <scope>NUCLEOTIDE SEQUENCE</scope>
    <source>
        <strain evidence="3">DSM 28700</strain>
    </source>
</reference>
<dbReference type="PANTHER" id="PTHR37305">
    <property type="entry name" value="INTEGRAL MEMBRANE PROTEIN-RELATED"/>
    <property type="match status" value="1"/>
</dbReference>
<feature type="transmembrane region" description="Helical" evidence="2">
    <location>
        <begin position="178"/>
        <end position="200"/>
    </location>
</feature>
<gene>
    <name evidence="3" type="ORF">NZD86_15995</name>
</gene>
<dbReference type="PANTHER" id="PTHR37305:SF1">
    <property type="entry name" value="MEMBRANE PROTEIN"/>
    <property type="match status" value="1"/>
</dbReference>
<evidence type="ECO:0000313" key="3">
    <source>
        <dbReference type="EMBL" id="WAH35762.1"/>
    </source>
</evidence>
<protein>
    <submittedName>
        <fullName evidence="3">ABC transporter permease subunit</fullName>
    </submittedName>
</protein>
<feature type="transmembrane region" description="Helical" evidence="2">
    <location>
        <begin position="389"/>
        <end position="410"/>
    </location>
</feature>
<dbReference type="Proteomes" id="UP001164803">
    <property type="component" value="Chromosome"/>
</dbReference>
<evidence type="ECO:0000256" key="2">
    <source>
        <dbReference type="SAM" id="Phobius"/>
    </source>
</evidence>
<keyword evidence="1" id="KW-0175">Coiled coil</keyword>
<dbReference type="Pfam" id="PF12679">
    <property type="entry name" value="ABC2_membrane_2"/>
    <property type="match status" value="1"/>
</dbReference>
<keyword evidence="4" id="KW-1185">Reference proteome</keyword>
<feature type="transmembrane region" description="Helical" evidence="2">
    <location>
        <begin position="221"/>
        <end position="247"/>
    </location>
</feature>
<name>A0ABY6YYU9_9BACL</name>
<evidence type="ECO:0000256" key="1">
    <source>
        <dbReference type="SAM" id="Coils"/>
    </source>
</evidence>
<accession>A0ABY6YYU9</accession>
<keyword evidence="2" id="KW-1133">Transmembrane helix</keyword>
<evidence type="ECO:0000313" key="4">
    <source>
        <dbReference type="Proteomes" id="UP001164803"/>
    </source>
</evidence>
<dbReference type="EMBL" id="CP104064">
    <property type="protein sequence ID" value="WAH35762.1"/>
    <property type="molecule type" value="Genomic_DNA"/>
</dbReference>
<keyword evidence="2" id="KW-0812">Transmembrane</keyword>
<organism evidence="3 4">
    <name type="scientific">Alicyclobacillus dauci</name>
    <dbReference type="NCBI Taxonomy" id="1475485"/>
    <lineage>
        <taxon>Bacteria</taxon>
        <taxon>Bacillati</taxon>
        <taxon>Bacillota</taxon>
        <taxon>Bacilli</taxon>
        <taxon>Bacillales</taxon>
        <taxon>Alicyclobacillaceae</taxon>
        <taxon>Alicyclobacillus</taxon>
    </lineage>
</organism>
<sequence length="417" mass="46452">MRELWAVIANEWMKLLRRRRFYITGLLSLLILAIYGMSEYHSHQNYVKYSNFNHNQQMQISSIEQQITQVKQSNDPHKSDMIANLRQQLSQIQETLKQNAELQGPNWRHAVQKEIDTDKQNIASIEKQPTTSDIAKMRNQSEIAGQHAEIAKLQYNLDHNVKPLPNGTSNPYSETINFFSIASMIFFPMVMVILVSDMIAGESTSGTIKLLLVRPVSRAKILLGKWIVSIASGALWTILLCAAIQAISMAVWGATGSAQPILTGVSYSFANVIDTSSATNGAMPQIIPIAHYDHAVILPEWTFFVYASLLMVLAMVVVATITFLFSTLFRSAMASTATAMGIVVIGFVITKMASHASWLRWVFATHLDLAQNWTGGLSLEIKQNITLDMGILVLCIWGVVSLCVSLFVFAKRDILNA</sequence>
<feature type="coiled-coil region" evidence="1">
    <location>
        <begin position="82"/>
        <end position="128"/>
    </location>
</feature>